<dbReference type="InterPro" id="IPR036597">
    <property type="entry name" value="Fido-like_dom_sf"/>
</dbReference>
<comment type="caution">
    <text evidence="1">The sequence shown here is derived from an EMBL/GenBank/DDBJ whole genome shotgun (WGS) entry which is preliminary data.</text>
</comment>
<evidence type="ECO:0000313" key="1">
    <source>
        <dbReference type="EMBL" id="CCJ73562.1"/>
    </source>
</evidence>
<reference evidence="1" key="1">
    <citation type="submission" date="2012-07" db="EMBL/GenBank/DDBJ databases">
        <authorList>
            <person name="Cummings C."/>
        </authorList>
    </citation>
    <scope>NUCLEOTIDE SEQUENCE</scope>
    <source>
        <strain evidence="1">1330</strain>
    </source>
</reference>
<organism evidence="1 2">
    <name type="scientific">Cronobacter condimenti 1330</name>
    <dbReference type="NCBI Taxonomy" id="1073999"/>
    <lineage>
        <taxon>Bacteria</taxon>
        <taxon>Pseudomonadati</taxon>
        <taxon>Pseudomonadota</taxon>
        <taxon>Gammaproteobacteria</taxon>
        <taxon>Enterobacterales</taxon>
        <taxon>Enterobacteriaceae</taxon>
        <taxon>Cronobacter</taxon>
    </lineage>
</organism>
<evidence type="ECO:0000313" key="2">
    <source>
        <dbReference type="Proteomes" id="UP000009340"/>
    </source>
</evidence>
<sequence length="182" mass="19895">MLKPSDYAKAEGYNELTHAIGSGPAGQLIAHTVRALGVEDKEMLGNLLKVECKKLAKLAGHFERLRPAHPGAANTEQTQEQAIEDAAQWIAGASNSAAISAPLIKSYLNHYLTFDFSISSIVDVDELHRRVALGPAPRPAALCLTTRRCRPLFQGENYSASSWRNAPFPITRRSTRNRFSPG</sequence>
<dbReference type="EMBL" id="CAKW01000104">
    <property type="protein sequence ID" value="CCJ73562.1"/>
    <property type="molecule type" value="Genomic_DNA"/>
</dbReference>
<gene>
    <name evidence="1" type="ORF">BN137_2939</name>
</gene>
<proteinExistence type="predicted"/>
<dbReference type="RefSeq" id="WP_007676531.1">
    <property type="nucleotide sequence ID" value="NZ_CAKW01000104.1"/>
</dbReference>
<dbReference type="AlphaFoldDB" id="K8AH47"/>
<dbReference type="eggNOG" id="COG3177">
    <property type="taxonomic scope" value="Bacteria"/>
</dbReference>
<accession>K8AH47</accession>
<dbReference type="Gene3D" id="1.10.3290.10">
    <property type="entry name" value="Fido-like domain"/>
    <property type="match status" value="1"/>
</dbReference>
<dbReference type="Proteomes" id="UP000009340">
    <property type="component" value="Unassembled WGS sequence"/>
</dbReference>
<name>K8AH47_9ENTR</name>
<protein>
    <submittedName>
        <fullName evidence="1">Uncharacterized protein</fullName>
    </submittedName>
</protein>